<proteinExistence type="predicted"/>
<feature type="transmembrane region" description="Helical" evidence="5">
    <location>
        <begin position="6"/>
        <end position="22"/>
    </location>
</feature>
<evidence type="ECO:0000256" key="3">
    <source>
        <dbReference type="ARBA" id="ARBA00022989"/>
    </source>
</evidence>
<feature type="domain" description="Fatty acid hydroxylase" evidence="6">
    <location>
        <begin position="88"/>
        <end position="224"/>
    </location>
</feature>
<reference evidence="7" key="1">
    <citation type="submission" date="2015-10" db="EMBL/GenBank/DDBJ databases">
        <title>Description of Candidatus Tenderia electrophaga gen. nov, sp. nov., an Uncultivated Electroautotroph from a Biocathode Enrichment.</title>
        <authorList>
            <person name="Eddie B.J."/>
            <person name="Malanoski A.P."/>
            <person name="Wang Z."/>
            <person name="Hall R.J."/>
            <person name="Oh S.D."/>
            <person name="Heiner C."/>
            <person name="Lin B."/>
            <person name="Strycharz-Glaven S.M."/>
        </authorList>
    </citation>
    <scope>NUCLEOTIDE SEQUENCE [LARGE SCALE GENOMIC DNA]</scope>
    <source>
        <strain evidence="7">NRL1</strain>
    </source>
</reference>
<dbReference type="GO" id="GO:0005506">
    <property type="term" value="F:iron ion binding"/>
    <property type="evidence" value="ECO:0007669"/>
    <property type="project" value="InterPro"/>
</dbReference>
<accession>A0A0S2TGE0</accession>
<gene>
    <name evidence="7" type="ORF">Tel_14255</name>
</gene>
<protein>
    <recommendedName>
        <fullName evidence="6">Fatty acid hydroxylase domain-containing protein</fullName>
    </recommendedName>
</protein>
<evidence type="ECO:0000256" key="2">
    <source>
        <dbReference type="ARBA" id="ARBA00022692"/>
    </source>
</evidence>
<dbReference type="EMBL" id="CP013099">
    <property type="protein sequence ID" value="ALP54206.1"/>
    <property type="molecule type" value="Genomic_DNA"/>
</dbReference>
<feature type="transmembrane region" description="Helical" evidence="5">
    <location>
        <begin position="43"/>
        <end position="69"/>
    </location>
</feature>
<comment type="subcellular location">
    <subcellularLocation>
        <location evidence="1">Membrane</location>
    </subcellularLocation>
</comment>
<dbReference type="GO" id="GO:0016020">
    <property type="term" value="C:membrane"/>
    <property type="evidence" value="ECO:0007669"/>
    <property type="project" value="UniProtKB-SubCell"/>
</dbReference>
<evidence type="ECO:0000313" key="7">
    <source>
        <dbReference type="EMBL" id="ALP54206.1"/>
    </source>
</evidence>
<dbReference type="AlphaFoldDB" id="A0A0S2TGE0"/>
<organism evidence="7 8">
    <name type="scientific">Candidatus Tenderia electrophaga</name>
    <dbReference type="NCBI Taxonomy" id="1748243"/>
    <lineage>
        <taxon>Bacteria</taxon>
        <taxon>Pseudomonadati</taxon>
        <taxon>Pseudomonadota</taxon>
        <taxon>Gammaproteobacteria</taxon>
        <taxon>Candidatus Tenderiales</taxon>
        <taxon>Candidatus Tenderiaceae</taxon>
        <taxon>Candidatus Tenderia</taxon>
    </lineage>
</organism>
<dbReference type="InterPro" id="IPR050307">
    <property type="entry name" value="Sterol_Desaturase_Related"/>
</dbReference>
<name>A0A0S2TGE0_9GAMM</name>
<evidence type="ECO:0000256" key="1">
    <source>
        <dbReference type="ARBA" id="ARBA00004370"/>
    </source>
</evidence>
<evidence type="ECO:0000259" key="6">
    <source>
        <dbReference type="Pfam" id="PF04116"/>
    </source>
</evidence>
<keyword evidence="8" id="KW-1185">Reference proteome</keyword>
<dbReference type="KEGG" id="tee:Tel_14255"/>
<sequence>MNSELLIRLSAFLGVFVIIALWETRRPRRPLQLAKPKRWLNNLGLVAVDTLLLRLLFPTAAVGLAALAQEQGWGLLNQMELAFGAALVISVVALDLVIYFQHVLFHSVPLLWRLHMVHHADMDYDVTTGLRFHPVEILLSMLIKMATILVLGPPVVAVIVFEILLNATSMFNHGNLRLPARVDALLRMLIVTPDMHRVHHSVIKRETNSNYGFNLSLWDRLFGTYRAQPQWGHEGMTIGLNQFRDAKLQNLHRLLLLPFVGNVGEYPINRDKQEDV</sequence>
<evidence type="ECO:0000313" key="8">
    <source>
        <dbReference type="Proteomes" id="UP000055136"/>
    </source>
</evidence>
<feature type="transmembrane region" description="Helical" evidence="5">
    <location>
        <begin position="81"/>
        <end position="100"/>
    </location>
</feature>
<evidence type="ECO:0000256" key="5">
    <source>
        <dbReference type="SAM" id="Phobius"/>
    </source>
</evidence>
<dbReference type="GO" id="GO:0008610">
    <property type="term" value="P:lipid biosynthetic process"/>
    <property type="evidence" value="ECO:0007669"/>
    <property type="project" value="InterPro"/>
</dbReference>
<evidence type="ECO:0000256" key="4">
    <source>
        <dbReference type="ARBA" id="ARBA00023136"/>
    </source>
</evidence>
<dbReference type="Pfam" id="PF04116">
    <property type="entry name" value="FA_hydroxylase"/>
    <property type="match status" value="1"/>
</dbReference>
<dbReference type="STRING" id="1748243.Tel_14255"/>
<keyword evidence="4 5" id="KW-0472">Membrane</keyword>
<feature type="transmembrane region" description="Helical" evidence="5">
    <location>
        <begin position="141"/>
        <end position="165"/>
    </location>
</feature>
<dbReference type="GO" id="GO:0016491">
    <property type="term" value="F:oxidoreductase activity"/>
    <property type="evidence" value="ECO:0007669"/>
    <property type="project" value="InterPro"/>
</dbReference>
<keyword evidence="3 5" id="KW-1133">Transmembrane helix</keyword>
<dbReference type="PANTHER" id="PTHR11863">
    <property type="entry name" value="STEROL DESATURASE"/>
    <property type="match status" value="1"/>
</dbReference>
<dbReference type="InterPro" id="IPR006694">
    <property type="entry name" value="Fatty_acid_hydroxylase"/>
</dbReference>
<dbReference type="Proteomes" id="UP000055136">
    <property type="component" value="Chromosome"/>
</dbReference>
<keyword evidence="2 5" id="KW-0812">Transmembrane</keyword>